<organism evidence="6 7">
    <name type="scientific">Erpetoichthys calabaricus</name>
    <name type="common">Rope fish</name>
    <name type="synonym">Calamoichthys calabaricus</name>
    <dbReference type="NCBI Taxonomy" id="27687"/>
    <lineage>
        <taxon>Eukaryota</taxon>
        <taxon>Metazoa</taxon>
        <taxon>Chordata</taxon>
        <taxon>Craniata</taxon>
        <taxon>Vertebrata</taxon>
        <taxon>Euteleostomi</taxon>
        <taxon>Actinopterygii</taxon>
        <taxon>Polypteriformes</taxon>
        <taxon>Polypteridae</taxon>
        <taxon>Erpetoichthys</taxon>
    </lineage>
</organism>
<dbReference type="InterPro" id="IPR011626">
    <property type="entry name" value="Alpha-macroglobulin_TED"/>
</dbReference>
<dbReference type="PANTHER" id="PTHR11412">
    <property type="entry name" value="MACROGLOBULIN / COMPLEMENT"/>
    <property type="match status" value="1"/>
</dbReference>
<dbReference type="InterPro" id="IPR011625">
    <property type="entry name" value="A2M_N_BRD"/>
</dbReference>
<feature type="compositionally biased region" description="Basic and acidic residues" evidence="4">
    <location>
        <begin position="35"/>
        <end position="62"/>
    </location>
</feature>
<dbReference type="InterPro" id="IPR001134">
    <property type="entry name" value="Netrin_domain"/>
</dbReference>
<dbReference type="Pfam" id="PF07677">
    <property type="entry name" value="A2M_recep"/>
    <property type="match status" value="1"/>
</dbReference>
<evidence type="ECO:0000256" key="2">
    <source>
        <dbReference type="ARBA" id="ARBA00022525"/>
    </source>
</evidence>
<dbReference type="Gene3D" id="6.20.50.160">
    <property type="match status" value="1"/>
</dbReference>
<evidence type="ECO:0000256" key="1">
    <source>
        <dbReference type="ARBA" id="ARBA00004613"/>
    </source>
</evidence>
<dbReference type="Gene3D" id="2.20.210.20">
    <property type="match status" value="1"/>
</dbReference>
<evidence type="ECO:0000256" key="3">
    <source>
        <dbReference type="ARBA" id="ARBA00023157"/>
    </source>
</evidence>
<evidence type="ECO:0000313" key="6">
    <source>
        <dbReference type="Ensembl" id="ENSECRP00000027903.1"/>
    </source>
</evidence>
<dbReference type="Ensembl" id="ENSECRT00000028487.1">
    <property type="protein sequence ID" value="ENSECRP00000027903.1"/>
    <property type="gene ID" value="ENSECRG00000018535.1"/>
</dbReference>
<reference evidence="6" key="3">
    <citation type="submission" date="2025-09" db="UniProtKB">
        <authorList>
            <consortium name="Ensembl"/>
        </authorList>
    </citation>
    <scope>IDENTIFICATION</scope>
</reference>
<dbReference type="Gene3D" id="2.60.40.10">
    <property type="entry name" value="Immunoglobulins"/>
    <property type="match status" value="2"/>
</dbReference>
<dbReference type="SMART" id="SM01361">
    <property type="entry name" value="A2M_recep"/>
    <property type="match status" value="1"/>
</dbReference>
<evidence type="ECO:0000313" key="7">
    <source>
        <dbReference type="Proteomes" id="UP000694620"/>
    </source>
</evidence>
<dbReference type="Pfam" id="PF01759">
    <property type="entry name" value="NTR"/>
    <property type="match status" value="1"/>
</dbReference>
<dbReference type="SUPFAM" id="SSF48239">
    <property type="entry name" value="Terpenoid cyclases/Protein prenyltransferases"/>
    <property type="match status" value="1"/>
</dbReference>
<name>A0A8C4T6L5_ERPCA</name>
<keyword evidence="7" id="KW-1185">Reference proteome</keyword>
<dbReference type="InterPro" id="IPR040839">
    <property type="entry name" value="MG4"/>
</dbReference>
<dbReference type="Gene3D" id="2.40.50.120">
    <property type="match status" value="1"/>
</dbReference>
<dbReference type="Gene3D" id="1.20.50.70">
    <property type="match status" value="1"/>
</dbReference>
<dbReference type="InterPro" id="IPR047565">
    <property type="entry name" value="Alpha-macroglob_thiol-ester_cl"/>
</dbReference>
<evidence type="ECO:0000256" key="4">
    <source>
        <dbReference type="SAM" id="MobiDB-lite"/>
    </source>
</evidence>
<dbReference type="InterPro" id="IPR001599">
    <property type="entry name" value="Macroglobln_a2"/>
</dbReference>
<proteinExistence type="predicted"/>
<keyword evidence="3" id="KW-1015">Disulfide bond</keyword>
<dbReference type="InterPro" id="IPR008930">
    <property type="entry name" value="Terpenoid_cyclase/PrenylTrfase"/>
</dbReference>
<sequence length="1389" mass="155536">IQDMLGGFDLSDGLGTPGNSLGKAGMYRRTGRQSRQTDRRTDRQRGGRTDGRTDRQTDRQTDYCKLNPAQLTPPLKNDAFDFSFQISSTHFKTNSRGNHFVYLQAISQLFNLEKVIVVSSHPGYMFIQTDKPVYFPRDKGESSWRGLWLSFGADASLPSCTGTKQKCANSRWPPHSVRCKCTGVLYIVLEVICLLLVLARYFHGNKEVKGYAYVMFGLLVDDEKRSLPDSLQSIESLSGAPRSTSSPFGVGSDKVEAEIRGIKVVTSPYKVLFTRTPKYFMPGFPFHVMVLVTNPDGSPASNVDLEGQPGNILVRTNRDGTAIMIFNTVQDRRNLVVTVRTKSLLLAESRQAEGRMEAVPYQTQSNSSNYLHIYISSAQISAGSSLQINLNIQTNDVLTQETIKYISYLVTGRQQRPRGQTFISMWLPIERQMIPSFRFVAYYYVTTGGTTEIVSDSVWVDVEDSCIGTLQVTPGRGGPTYSPGRQFSFKLRGDPGARVELMAVNKAMFALNNKNKLTQTKIWDLLEKNDIGCTPGRGQNNMGVFSDAGLIFVSNVNIGTPFREGEALTFKACMLQNLVVKEVRMFLKDSVTTWEILAVSLSSKGICVADPYEITVKKDFFIDLRLPYSAVLYNYYEEDIEVRVEWTTNKQLCSKAIKNKHSETVSITRQSSQAVSFIIIPLRLGRTVIEVKAFGRAYGEFVADGVKKQLNVVPEGMQVKKINRIVVLDPSKSGGVQTEFIPKMDVQSAVPNTERWTLITIAGDAVQTETPENAINASRLIHLIRRGYGTAETTMMAMTATVIVTHYLDKSNQWDRVGVRRRAEAIDYITVGKAHVDYLNFTPGSTTATTHVVKVFTMAYTMISVDETVICSALRWLIINKQFPDGFFKEDSPTVHGEMVGGQRNSESVVTLTAFVLIALAESRELCRSQVPVSAASSIEKAATFLNRRLPTLQKPYTVAISSYALALCGRILHDSVLMTSASPGEGSYLFTLEATGYALLASVKTAHFDRAGKIVRWLTGQEFYGTGYGTTQANIIVFQAITEYLTTVQGQQEIDLDVELSTTELNRPFRWRINMETAHLSRSAVVKAVGLHSQNQRAAVQINSPLISTLRIWWSLFALHYRYHGERDATMSVLDISMLTGFIVDQTDLQKLASAADRNIQKVEVDKVLSNKASLILYLDKVSNKHSEVISIKVHKMFKVGFIQPAAVTIYEYYDSDKRCQRFYNPEEKSALLSKICYRDVCKCAEGNTSLPKDLRGRHDKRCSPLWNVLNSLISGVLRAIRDVEMVTAFLCVASLSADLEQPEGQKRHFFSPSSCKKTLNLETNKDYLITGHMEDWWHSSKEIYYFIGSDTWIEWWPSAQDCQDPRYKKTCEDIKILVDGLTAGCQS</sequence>
<evidence type="ECO:0000259" key="5">
    <source>
        <dbReference type="PROSITE" id="PS50189"/>
    </source>
</evidence>
<dbReference type="InterPro" id="IPR018933">
    <property type="entry name" value="Netrin_module_non-TIMP"/>
</dbReference>
<dbReference type="PANTHER" id="PTHR11412:SF81">
    <property type="entry name" value="COMPLEMENT C3"/>
    <property type="match status" value="1"/>
</dbReference>
<dbReference type="Pfam" id="PF07678">
    <property type="entry name" value="TED_complement"/>
    <property type="match status" value="2"/>
</dbReference>
<protein>
    <recommendedName>
        <fullName evidence="5">NTR domain-containing protein</fullName>
    </recommendedName>
</protein>
<dbReference type="Pfam" id="PF00207">
    <property type="entry name" value="A2M"/>
    <property type="match status" value="1"/>
</dbReference>
<keyword evidence="2" id="KW-0964">Secreted</keyword>
<dbReference type="SMART" id="SM01419">
    <property type="entry name" value="Thiol-ester_cl"/>
    <property type="match status" value="1"/>
</dbReference>
<dbReference type="GeneTree" id="ENSGT00940000154063"/>
<comment type="subcellular location">
    <subcellularLocation>
        <location evidence="1">Secreted</location>
    </subcellularLocation>
</comment>
<dbReference type="GO" id="GO:0004866">
    <property type="term" value="F:endopeptidase inhibitor activity"/>
    <property type="evidence" value="ECO:0007669"/>
    <property type="project" value="InterPro"/>
</dbReference>
<reference evidence="6" key="2">
    <citation type="submission" date="2025-08" db="UniProtKB">
        <authorList>
            <consortium name="Ensembl"/>
        </authorList>
    </citation>
    <scope>IDENTIFICATION</scope>
</reference>
<dbReference type="Gene3D" id="2.60.120.1540">
    <property type="match status" value="1"/>
</dbReference>
<feature type="domain" description="NTR" evidence="5">
    <location>
        <begin position="1245"/>
        <end position="1387"/>
    </location>
</feature>
<dbReference type="Gene3D" id="2.60.40.1940">
    <property type="match status" value="1"/>
</dbReference>
<dbReference type="Gene3D" id="2.20.130.20">
    <property type="match status" value="1"/>
</dbReference>
<dbReference type="InterPro" id="IPR009048">
    <property type="entry name" value="A-macroglobulin_rcpt-bd"/>
</dbReference>
<dbReference type="InterPro" id="IPR008993">
    <property type="entry name" value="TIMP-like_OB-fold"/>
</dbReference>
<reference evidence="6" key="1">
    <citation type="submission" date="2021-06" db="EMBL/GenBank/DDBJ databases">
        <authorList>
            <consortium name="Wellcome Sanger Institute Data Sharing"/>
        </authorList>
    </citation>
    <scope>NUCLEOTIDE SEQUENCE [LARGE SCALE GENOMIC DNA]</scope>
</reference>
<dbReference type="SUPFAM" id="SSF49410">
    <property type="entry name" value="Alpha-macroglobulin receptor domain"/>
    <property type="match status" value="1"/>
</dbReference>
<dbReference type="InterPro" id="IPR050473">
    <property type="entry name" value="A2M/Complement_sys"/>
</dbReference>
<dbReference type="PROSITE" id="PS50189">
    <property type="entry name" value="NTR"/>
    <property type="match status" value="1"/>
</dbReference>
<dbReference type="Pfam" id="PF07703">
    <property type="entry name" value="A2M_BRD"/>
    <property type="match status" value="1"/>
</dbReference>
<dbReference type="InterPro" id="IPR036595">
    <property type="entry name" value="A-macroglobulin_rcpt-bd_sf"/>
</dbReference>
<dbReference type="InterPro" id="IPR013783">
    <property type="entry name" value="Ig-like_fold"/>
</dbReference>
<dbReference type="SMART" id="SM01359">
    <property type="entry name" value="A2M_N_2"/>
    <property type="match status" value="1"/>
</dbReference>
<dbReference type="SMART" id="SM00643">
    <property type="entry name" value="C345C"/>
    <property type="match status" value="1"/>
</dbReference>
<dbReference type="Pfam" id="PF17789">
    <property type="entry name" value="MG4"/>
    <property type="match status" value="1"/>
</dbReference>
<dbReference type="GO" id="GO:0005615">
    <property type="term" value="C:extracellular space"/>
    <property type="evidence" value="ECO:0007669"/>
    <property type="project" value="InterPro"/>
</dbReference>
<feature type="region of interest" description="Disordered" evidence="4">
    <location>
        <begin position="1"/>
        <end position="68"/>
    </location>
</feature>
<dbReference type="Proteomes" id="UP000694620">
    <property type="component" value="Chromosome 17"/>
</dbReference>
<dbReference type="Gene3D" id="1.50.10.20">
    <property type="match status" value="1"/>
</dbReference>
<dbReference type="Gene3D" id="2.60.40.1930">
    <property type="match status" value="2"/>
</dbReference>
<dbReference type="CDD" id="cd02896">
    <property type="entry name" value="complement_C3_C4_C5"/>
    <property type="match status" value="1"/>
</dbReference>
<accession>A0A8C4T6L5</accession>
<dbReference type="Gene3D" id="2.60.40.690">
    <property type="entry name" value="Alpha-macroglobulin, receptor-binding domain"/>
    <property type="match status" value="1"/>
</dbReference>
<dbReference type="SUPFAM" id="SSF50242">
    <property type="entry name" value="TIMP-like"/>
    <property type="match status" value="1"/>
</dbReference>
<dbReference type="SMART" id="SM01360">
    <property type="entry name" value="A2M"/>
    <property type="match status" value="1"/>
</dbReference>